<sequence>MSLFGLGASKSKKLIIYIICLLFPFFVVIYATVCGCQQSNKGIIACIINIFLSLIICCFLLCLLWIPGVVYAWYALEGNYKYVLIV</sequence>
<keyword evidence="1" id="KW-0472">Membrane</keyword>
<evidence type="ECO:0000256" key="1">
    <source>
        <dbReference type="SAM" id="Phobius"/>
    </source>
</evidence>
<comment type="caution">
    <text evidence="2">The sequence shown here is derived from an EMBL/GenBank/DDBJ whole genome shotgun (WGS) entry which is preliminary data.</text>
</comment>
<evidence type="ECO:0000313" key="2">
    <source>
        <dbReference type="EMBL" id="KAL0480680.1"/>
    </source>
</evidence>
<name>A0AAW2YU60_9EUKA</name>
<organism evidence="2 3">
    <name type="scientific">Acrasis kona</name>
    <dbReference type="NCBI Taxonomy" id="1008807"/>
    <lineage>
        <taxon>Eukaryota</taxon>
        <taxon>Discoba</taxon>
        <taxon>Heterolobosea</taxon>
        <taxon>Tetramitia</taxon>
        <taxon>Eutetramitia</taxon>
        <taxon>Acrasidae</taxon>
        <taxon>Acrasis</taxon>
    </lineage>
</organism>
<proteinExistence type="predicted"/>
<protein>
    <submittedName>
        <fullName evidence="2">Uncharacterized protein</fullName>
    </submittedName>
</protein>
<feature type="transmembrane region" description="Helical" evidence="1">
    <location>
        <begin position="45"/>
        <end position="74"/>
    </location>
</feature>
<keyword evidence="1" id="KW-0812">Transmembrane</keyword>
<dbReference type="Proteomes" id="UP001431209">
    <property type="component" value="Unassembled WGS sequence"/>
</dbReference>
<reference evidence="2 3" key="1">
    <citation type="submission" date="2024-03" db="EMBL/GenBank/DDBJ databases">
        <title>The Acrasis kona genome and developmental transcriptomes reveal deep origins of eukaryotic multicellular pathways.</title>
        <authorList>
            <person name="Sheikh S."/>
            <person name="Fu C.-J."/>
            <person name="Brown M.W."/>
            <person name="Baldauf S.L."/>
        </authorList>
    </citation>
    <scope>NUCLEOTIDE SEQUENCE [LARGE SCALE GENOMIC DNA]</scope>
    <source>
        <strain evidence="2 3">ATCC MYA-3509</strain>
    </source>
</reference>
<feature type="transmembrane region" description="Helical" evidence="1">
    <location>
        <begin position="14"/>
        <end position="33"/>
    </location>
</feature>
<dbReference type="AlphaFoldDB" id="A0AAW2YU60"/>
<gene>
    <name evidence="2" type="ORF">AKO1_006851</name>
</gene>
<dbReference type="EMBL" id="JAOPGA020000682">
    <property type="protein sequence ID" value="KAL0480680.1"/>
    <property type="molecule type" value="Genomic_DNA"/>
</dbReference>
<evidence type="ECO:0000313" key="3">
    <source>
        <dbReference type="Proteomes" id="UP001431209"/>
    </source>
</evidence>
<keyword evidence="1" id="KW-1133">Transmembrane helix</keyword>
<keyword evidence="3" id="KW-1185">Reference proteome</keyword>
<accession>A0AAW2YU60</accession>